<evidence type="ECO:0000256" key="1">
    <source>
        <dbReference type="SAM" id="Coils"/>
    </source>
</evidence>
<reference evidence="4 5" key="1">
    <citation type="journal article" date="2021" name="ISME Commun">
        <title>Automated analysis of genomic sequences facilitates high-throughput and comprehensive description of bacteria.</title>
        <authorList>
            <person name="Hitch T.C.A."/>
        </authorList>
    </citation>
    <scope>NUCLEOTIDE SEQUENCE [LARGE SCALE GENOMIC DNA]</scope>
    <source>
        <strain evidence="4 5">Sanger_23</strain>
    </source>
</reference>
<keyword evidence="1" id="KW-0175">Coiled coil</keyword>
<proteinExistence type="predicted"/>
<dbReference type="RefSeq" id="WP_158420880.1">
    <property type="nucleotide sequence ID" value="NZ_JAOQJL010000006.1"/>
</dbReference>
<sequence>MKNRLISRVCSVLLTAAMLVTSAPASVFAESIGEESVFTDVEAENDFAEPEVEDAQDLESEVVKDVAEEPEAEADQLSDFSDGATVQGTDPVLADGQVDVDQVVSVSIDMLHAQTEFYENLTAPCRIVGAVLHITYGDDFTTTLTFNQYSSTVEDNAKGYQWTYTYEKDGQPVSGMLAAGTYDLVLTGKDIRGMGRPDVTVTEGIRSITIKPRSEAPKLTVGDKNYDIASPSDGRDSWYQITAPQTGIYVFEPVGDSVRVIEENGDRLTEIDRLFTHPHDFTSVAYPLTEGKTYYVDFTGNIGIYDDDGYHSSNTASQMKIYQIPGISSVEVDDTNVQKEFVANQDAVSFSGAKVHINYDNGTSYDLEYNGYSVYDKYGNNFSEYIITNDGMSRGEVELEAGEYKIYFTCNGQTVGQKNGYDGYDIRVIPLKKVRTLQSGSNADIEGCSGRNYWYQFTPGKDGTYKIYPMSINSWVYPEKEDSSSYANSDALSAVSEDDNKDTGLGRTYELTAGTTYYLKFSDHLYTGIDENGYHKYANKADLQIKLVPHVQSASTTLYRTEFTERWSNTLQSESVLHVIFSDGNTENLGFDERTDSLGNKYSKYFQDILDEEGEEYAMGAFLPAGTYKLIVKCNGKPLPLDKEYTIHVKALRELTELHEGENKDVKFYKTTSNQQYAWYRFTTKDAGNYVIHGSKEVSSVVREDFGNGYTDIAWGETDDRDQVYTLEGKKTYYIGLGYGGMDDVSETVCDLTITKKKEASDITSASLELGSMDYTERLDVVYLNGILTVHYADDTEKKFTFNGRDNREAVDKDYGCVYTYKLQRCDVEDGIEVAPGNSLKAGTYKILISCNGKQITTMDQTYTFQVKAVSQLAELTVGINNGVNSPAGKYCWYRFTAPASGKFNLGIDTKDGNAEFGNVSVYQLLDDFEDLIRPSMNADSYKTYDLVQGTTYYIGFSGKVLIGYDDEGDDMYANVFNLKLTYMKAVKKASVKWKLDNKMAAYVDVFYLLGTLHVTYQDDTTENVEIRTSEDNRDTVGNIYELHAEKVSVDTDSSAHYPAGTYKAVIYVNTFDQLTIENEEDCMIQVLPVDQMVLGTLKMGTNENIKNPLQYRNAWYTFTPDHTGAYVFDPALRPVIYAMEGKKPVAQREIVNTSDCTVRYNLTEGITYYVGFNGGFVVGIDPDDQHLICTDIGTVNIHEYQSEDQIGDKMDEIDSTLEEILENIDEDTEELTEEQKERINDSVKDLISIDNEELASRGNLNNVLPISEKLAIMANENVTDTLTDVTDKVGKIQVTGAALTALDAASAGTSQDQVLAAKLTVKESGNTYGYTPGNSLVLSIKLSVVDTKNNNQVVEGKENIQPSAPIRVTMPIPDGMDPDNMKLIHVLGDGTREELPFDYEEKDMTVTFLISSLSDYIFTEENQDSDICTAHVPNENGWVTVKEPTCKETGLKKTTCIKCNTPVEAVIPATRNHSYTVEIGGKAATCSENGYKVLKCATCAETTQTVIPATGNHQAGEWTVVQEATALVAGKKVQKCTVCQKELNVQEIPALPATLTMSVGAKKTVPLKVKQSYTVKVSGLAKGDSVERFVSSKPKVAAVSNKGKITGKAAGTAVITVKLKSGYSVWFKVKVQKKAVKTTALTVTNAATGKKVAKSVKLGRNKKLKLQAAVAPVTSLQKATYTSSNKKVAQAAKNGVITGKKAGTAVITVKSGNKTCKIKVTVK</sequence>
<dbReference type="InterPro" id="IPR003343">
    <property type="entry name" value="Big_2"/>
</dbReference>
<accession>A0ABT2TR37</accession>
<keyword evidence="2" id="KW-0732">Signal</keyword>
<feature type="coiled-coil region" evidence="1">
    <location>
        <begin position="1211"/>
        <end position="1238"/>
    </location>
</feature>
<evidence type="ECO:0000313" key="5">
    <source>
        <dbReference type="Proteomes" id="UP001652409"/>
    </source>
</evidence>
<comment type="caution">
    <text evidence="4">The sequence shown here is derived from an EMBL/GenBank/DDBJ whole genome shotgun (WGS) entry which is preliminary data.</text>
</comment>
<gene>
    <name evidence="4" type="ORF">OCV61_04615</name>
</gene>
<organism evidence="4 5">
    <name type="scientific">Blautia ammoniilytica</name>
    <dbReference type="NCBI Taxonomy" id="2981782"/>
    <lineage>
        <taxon>Bacteria</taxon>
        <taxon>Bacillati</taxon>
        <taxon>Bacillota</taxon>
        <taxon>Clostridia</taxon>
        <taxon>Lachnospirales</taxon>
        <taxon>Lachnospiraceae</taxon>
        <taxon>Blautia</taxon>
    </lineage>
</organism>
<feature type="signal peptide" evidence="2">
    <location>
        <begin position="1"/>
        <end position="25"/>
    </location>
</feature>
<feature type="chain" id="PRO_5046428742" description="BIG2 domain-containing protein" evidence="2">
    <location>
        <begin position="26"/>
        <end position="1724"/>
    </location>
</feature>
<dbReference type="SUPFAM" id="SSF49373">
    <property type="entry name" value="Invasin/intimin cell-adhesion fragments"/>
    <property type="match status" value="2"/>
</dbReference>
<name>A0ABT2TR37_9FIRM</name>
<keyword evidence="5" id="KW-1185">Reference proteome</keyword>
<dbReference type="SMART" id="SM00635">
    <property type="entry name" value="BID_2"/>
    <property type="match status" value="2"/>
</dbReference>
<dbReference type="Proteomes" id="UP001652409">
    <property type="component" value="Unassembled WGS sequence"/>
</dbReference>
<dbReference type="InterPro" id="IPR008964">
    <property type="entry name" value="Invasin/intimin_cell_adhesion"/>
</dbReference>
<feature type="domain" description="BIG2" evidence="3">
    <location>
        <begin position="1647"/>
        <end position="1722"/>
    </location>
</feature>
<evidence type="ECO:0000259" key="3">
    <source>
        <dbReference type="SMART" id="SM00635"/>
    </source>
</evidence>
<evidence type="ECO:0000313" key="4">
    <source>
        <dbReference type="EMBL" id="MCU6764692.1"/>
    </source>
</evidence>
<feature type="domain" description="BIG2" evidence="3">
    <location>
        <begin position="1559"/>
        <end position="1630"/>
    </location>
</feature>
<evidence type="ECO:0000256" key="2">
    <source>
        <dbReference type="SAM" id="SignalP"/>
    </source>
</evidence>
<dbReference type="EMBL" id="JAOQJL010000006">
    <property type="protein sequence ID" value="MCU6764692.1"/>
    <property type="molecule type" value="Genomic_DNA"/>
</dbReference>
<dbReference type="Gene3D" id="2.60.40.1080">
    <property type="match status" value="2"/>
</dbReference>
<protein>
    <recommendedName>
        <fullName evidence="3">BIG2 domain-containing protein</fullName>
    </recommendedName>
</protein>